<dbReference type="RefSeq" id="WP_344613138.1">
    <property type="nucleotide sequence ID" value="NZ_BAAARV010000025.1"/>
</dbReference>
<dbReference type="InterPro" id="IPR009339">
    <property type="entry name" value="DUF998"/>
</dbReference>
<comment type="caution">
    <text evidence="2">The sequence shown here is derived from an EMBL/GenBank/DDBJ whole genome shotgun (WGS) entry which is preliminary data.</text>
</comment>
<feature type="transmembrane region" description="Helical" evidence="1">
    <location>
        <begin position="171"/>
        <end position="189"/>
    </location>
</feature>
<feature type="transmembrane region" description="Helical" evidence="1">
    <location>
        <begin position="63"/>
        <end position="83"/>
    </location>
</feature>
<dbReference type="Proteomes" id="UP001501444">
    <property type="component" value="Unassembled WGS sequence"/>
</dbReference>
<organism evidence="2 3">
    <name type="scientific">Dactylosporangium salmoneum</name>
    <dbReference type="NCBI Taxonomy" id="53361"/>
    <lineage>
        <taxon>Bacteria</taxon>
        <taxon>Bacillati</taxon>
        <taxon>Actinomycetota</taxon>
        <taxon>Actinomycetes</taxon>
        <taxon>Micromonosporales</taxon>
        <taxon>Micromonosporaceae</taxon>
        <taxon>Dactylosporangium</taxon>
    </lineage>
</organism>
<feature type="transmembrane region" description="Helical" evidence="1">
    <location>
        <begin position="90"/>
        <end position="107"/>
    </location>
</feature>
<reference evidence="3" key="1">
    <citation type="journal article" date="2019" name="Int. J. Syst. Evol. Microbiol.">
        <title>The Global Catalogue of Microorganisms (GCM) 10K type strain sequencing project: providing services to taxonomists for standard genome sequencing and annotation.</title>
        <authorList>
            <consortium name="The Broad Institute Genomics Platform"/>
            <consortium name="The Broad Institute Genome Sequencing Center for Infectious Disease"/>
            <person name="Wu L."/>
            <person name="Ma J."/>
        </authorList>
    </citation>
    <scope>NUCLEOTIDE SEQUENCE [LARGE SCALE GENOMIC DNA]</scope>
    <source>
        <strain evidence="3">JCM 3272</strain>
    </source>
</reference>
<evidence type="ECO:0000313" key="3">
    <source>
        <dbReference type="Proteomes" id="UP001501444"/>
    </source>
</evidence>
<evidence type="ECO:0000313" key="2">
    <source>
        <dbReference type="EMBL" id="GAA2345530.1"/>
    </source>
</evidence>
<feature type="transmembrane region" description="Helical" evidence="1">
    <location>
        <begin position="22"/>
        <end position="43"/>
    </location>
</feature>
<feature type="transmembrane region" description="Helical" evidence="1">
    <location>
        <begin position="146"/>
        <end position="165"/>
    </location>
</feature>
<evidence type="ECO:0000256" key="1">
    <source>
        <dbReference type="SAM" id="Phobius"/>
    </source>
</evidence>
<accession>A0ABP5T711</accession>
<proteinExistence type="predicted"/>
<name>A0ABP5T711_9ACTN</name>
<keyword evidence="3" id="KW-1185">Reference proteome</keyword>
<keyword evidence="1" id="KW-0472">Membrane</keyword>
<gene>
    <name evidence="2" type="ORF">GCM10010170_031720</name>
</gene>
<protein>
    <submittedName>
        <fullName evidence="2">DUF998 domain-containing protein</fullName>
    </submittedName>
</protein>
<feature type="transmembrane region" description="Helical" evidence="1">
    <location>
        <begin position="119"/>
        <end position="139"/>
    </location>
</feature>
<sequence length="201" mass="21251">MTTQTLVGAAPAARPPERPNRLLLAGLVAGPLFTVVYLLEGAFRTGYHPVRQTVSELALGPGGWVQVVNFLVAGVLMLVFAAGLRGARRVLIAIWGIGLLGAGVFVTDRVGDPPTWHGQLHDLAFSLPGFAALAAVMIVDVRRRPLFSGLSAAAFITLFFVTNASAAHMGLFQRLLITVGWLWLAVLAVRSGSATAARSSR</sequence>
<dbReference type="EMBL" id="BAAARV010000025">
    <property type="protein sequence ID" value="GAA2345530.1"/>
    <property type="molecule type" value="Genomic_DNA"/>
</dbReference>
<dbReference type="Pfam" id="PF06197">
    <property type="entry name" value="DUF998"/>
    <property type="match status" value="1"/>
</dbReference>
<keyword evidence="1" id="KW-0812">Transmembrane</keyword>
<keyword evidence="1" id="KW-1133">Transmembrane helix</keyword>